<dbReference type="Proteomes" id="UP001319060">
    <property type="component" value="Unassembled WGS sequence"/>
</dbReference>
<sequence length="241" mass="27224">MALAGDKQLIILQKEGGRFLPALGLNKDGTFMNLQMVAPTDEGKYRRGKNCVHIMRLFDDVLSGKIEAASLPEYLQEKEIVNVPDYSVHSLITAPDRKSYVVQPGRHLIDLDKMNLEFLVLTNFSVSDQLSKKSVIAEGPGSDRYKRAYHEIGSHKNDFSAEKCISILRKTAQTEGEYPTQLSMIFIPDDNNVYFTLYGDFNKSFKFSFNDKTIQTISGFKENQSVVLSKKGILLSDLKVW</sequence>
<dbReference type="Gene3D" id="3.60.60.10">
    <property type="entry name" value="Penicillin V Acylase, Chain A"/>
    <property type="match status" value="1"/>
</dbReference>
<evidence type="ECO:0000313" key="1">
    <source>
        <dbReference type="EMBL" id="MBN3544824.1"/>
    </source>
</evidence>
<keyword evidence="2" id="KW-1185">Reference proteome</keyword>
<accession>A0ABS2ZBW5</accession>
<reference evidence="1 2" key="1">
    <citation type="submission" date="2021-01" db="EMBL/GenBank/DDBJ databases">
        <title>Genome Sequencing of Type Strains.</title>
        <authorList>
            <person name="Lemaire J.F."/>
            <person name="Inderbitzin P."/>
            <person name="Collins S.B."/>
            <person name="Wespe N."/>
            <person name="Knight-Connoni V."/>
        </authorList>
    </citation>
    <scope>NUCLEOTIDE SEQUENCE [LARGE SCALE GENOMIC DNA]</scope>
    <source>
        <strain evidence="1 2">DSM 14730</strain>
    </source>
</reference>
<dbReference type="EMBL" id="JAFHKS010000042">
    <property type="protein sequence ID" value="MBN3544824.1"/>
    <property type="molecule type" value="Genomic_DNA"/>
</dbReference>
<evidence type="ECO:0000313" key="2">
    <source>
        <dbReference type="Proteomes" id="UP001319060"/>
    </source>
</evidence>
<dbReference type="RefSeq" id="WP_188403516.1">
    <property type="nucleotide sequence ID" value="NZ_BMCE01000002.1"/>
</dbReference>
<gene>
    <name evidence="1" type="ORF">JYA64_05940</name>
</gene>
<name>A0ABS2ZBW5_9BACL</name>
<comment type="caution">
    <text evidence="1">The sequence shown here is derived from an EMBL/GenBank/DDBJ whole genome shotgun (WGS) entry which is preliminary data.</text>
</comment>
<protein>
    <submittedName>
        <fullName evidence="1">Uncharacterized protein</fullName>
    </submittedName>
</protein>
<organism evidence="1 2">
    <name type="scientific">Fictibacillus barbaricus</name>
    <dbReference type="NCBI Taxonomy" id="182136"/>
    <lineage>
        <taxon>Bacteria</taxon>
        <taxon>Bacillati</taxon>
        <taxon>Bacillota</taxon>
        <taxon>Bacilli</taxon>
        <taxon>Bacillales</taxon>
        <taxon>Fictibacillaceae</taxon>
        <taxon>Fictibacillus</taxon>
    </lineage>
</organism>
<proteinExistence type="predicted"/>